<dbReference type="RefSeq" id="WP_135074784.1">
    <property type="nucleotide sequence ID" value="NZ_CP038267.1"/>
</dbReference>
<accession>A0A4P7GIN2</accession>
<name>A0A4P7GIN2_9ACTN</name>
<dbReference type="EMBL" id="CP038267">
    <property type="protein sequence ID" value="QBR91796.1"/>
    <property type="molecule type" value="Genomic_DNA"/>
</dbReference>
<dbReference type="OrthoDB" id="3255669at2"/>
<dbReference type="Proteomes" id="UP000294894">
    <property type="component" value="Chromosome"/>
</dbReference>
<organism evidence="1 2">
    <name type="scientific">Nocardioides euryhalodurans</name>
    <dbReference type="NCBI Taxonomy" id="2518370"/>
    <lineage>
        <taxon>Bacteria</taxon>
        <taxon>Bacillati</taxon>
        <taxon>Actinomycetota</taxon>
        <taxon>Actinomycetes</taxon>
        <taxon>Propionibacteriales</taxon>
        <taxon>Nocardioidaceae</taxon>
        <taxon>Nocardioides</taxon>
    </lineage>
</organism>
<evidence type="ECO:0000313" key="1">
    <source>
        <dbReference type="EMBL" id="QBR91796.1"/>
    </source>
</evidence>
<dbReference type="SUPFAM" id="SSF55961">
    <property type="entry name" value="Bet v1-like"/>
    <property type="match status" value="1"/>
</dbReference>
<protein>
    <recommendedName>
        <fullName evidence="3">SRPBCC family protein</fullName>
    </recommendedName>
</protein>
<gene>
    <name evidence="1" type="ORF">EXE57_05550</name>
</gene>
<evidence type="ECO:0008006" key="3">
    <source>
        <dbReference type="Google" id="ProtNLM"/>
    </source>
</evidence>
<keyword evidence="2" id="KW-1185">Reference proteome</keyword>
<dbReference type="KEGG" id="noy:EXE57_05550"/>
<dbReference type="InterPro" id="IPR023393">
    <property type="entry name" value="START-like_dom_sf"/>
</dbReference>
<reference evidence="1 2" key="1">
    <citation type="submission" date="2019-03" db="EMBL/GenBank/DDBJ databases">
        <title>Three New Species of Nocardioides, Nocardioides euryhalodurans sp. nov., Nocardioides seonyuensis sp. nov. and Nocardioides eburneoflavus sp. nov., Iolated from Soil.</title>
        <authorList>
            <person name="Roh S.G."/>
            <person name="Lee C."/>
            <person name="Kim M.-K."/>
            <person name="Kim S.B."/>
        </authorList>
    </citation>
    <scope>NUCLEOTIDE SEQUENCE [LARGE SCALE GENOMIC DNA]</scope>
    <source>
        <strain evidence="1 2">MMS17-SY117</strain>
    </source>
</reference>
<evidence type="ECO:0000313" key="2">
    <source>
        <dbReference type="Proteomes" id="UP000294894"/>
    </source>
</evidence>
<sequence length="228" mass="25360">MARTASIVGVTALLGYATLQVLGRRSGSTAAERRAPLPGDEVVGRPQMVMDHGATIDATAERIWPWLSQLGWHLGGFYTPSWVDRLLFPDNWPSLERLDPRLVRDLAAGDRIPDGRPGTAEYVVDRVDPPHVLVLRSTTHIPPGWDRSHGVRFLWTWCFSLTDLPGGRTRVHLRVRGRGEPRWFIALYVAGIVPADYVMSTGMLRGLRRRAEGSQVPVVSGREPLTQS</sequence>
<dbReference type="AlphaFoldDB" id="A0A4P7GIN2"/>
<dbReference type="Gene3D" id="3.30.530.20">
    <property type="match status" value="1"/>
</dbReference>
<proteinExistence type="predicted"/>